<evidence type="ECO:0000313" key="9">
    <source>
        <dbReference type="Proteomes" id="UP000728185"/>
    </source>
</evidence>
<dbReference type="PANTHER" id="PTHR13477:SF0">
    <property type="entry name" value="LARGE RIBOSOMAL SUBUNIT PROTEIN ML49"/>
    <property type="match status" value="1"/>
</dbReference>
<dbReference type="AlphaFoldDB" id="A0A8E0RU69"/>
<evidence type="ECO:0000256" key="1">
    <source>
        <dbReference type="ARBA" id="ARBA00004173"/>
    </source>
</evidence>
<name>A0A8E0RU69_9TREM</name>
<dbReference type="Proteomes" id="UP000728185">
    <property type="component" value="Unassembled WGS sequence"/>
</dbReference>
<evidence type="ECO:0000256" key="6">
    <source>
        <dbReference type="ARBA" id="ARBA00035191"/>
    </source>
</evidence>
<comment type="similarity">
    <text evidence="2">Belongs to the mitochondrion-specific ribosomal protein mL49 family.</text>
</comment>
<dbReference type="Gene3D" id="3.30.780.10">
    <property type="entry name" value="SUI1-like domain"/>
    <property type="match status" value="1"/>
</dbReference>
<evidence type="ECO:0000256" key="4">
    <source>
        <dbReference type="ARBA" id="ARBA00023128"/>
    </source>
</evidence>
<dbReference type="PANTHER" id="PTHR13477">
    <property type="entry name" value="MITOCHONDRIAL 39S RIBOSOMAL PROTEIN L49"/>
    <property type="match status" value="1"/>
</dbReference>
<dbReference type="GO" id="GO:0006412">
    <property type="term" value="P:translation"/>
    <property type="evidence" value="ECO:0007669"/>
    <property type="project" value="InterPro"/>
</dbReference>
<keyword evidence="9" id="KW-1185">Reference proteome</keyword>
<dbReference type="EMBL" id="LUCM01008694">
    <property type="protein sequence ID" value="KAA0188073.1"/>
    <property type="molecule type" value="Genomic_DNA"/>
</dbReference>
<dbReference type="InterPro" id="IPR007740">
    <property type="entry name" value="Ribosomal_mL49"/>
</dbReference>
<comment type="caution">
    <text evidence="8">The sequence shown here is derived from an EMBL/GenBank/DDBJ whole genome shotgun (WGS) entry which is preliminary data.</text>
</comment>
<accession>A0A8E0RU69</accession>
<reference evidence="8" key="1">
    <citation type="submission" date="2019-05" db="EMBL/GenBank/DDBJ databases">
        <title>Annotation for the trematode Fasciolopsis buski.</title>
        <authorList>
            <person name="Choi Y.-J."/>
        </authorList>
    </citation>
    <scope>NUCLEOTIDE SEQUENCE</scope>
    <source>
        <strain evidence="8">HT</strain>
        <tissue evidence="8">Whole worm</tissue>
    </source>
</reference>
<proteinExistence type="inferred from homology"/>
<keyword evidence="4" id="KW-0496">Mitochondrion</keyword>
<evidence type="ECO:0000256" key="3">
    <source>
        <dbReference type="ARBA" id="ARBA00022980"/>
    </source>
</evidence>
<evidence type="ECO:0000313" key="8">
    <source>
        <dbReference type="EMBL" id="KAA0188073.1"/>
    </source>
</evidence>
<comment type="subcellular location">
    <subcellularLocation>
        <location evidence="1">Mitochondrion</location>
    </subcellularLocation>
</comment>
<dbReference type="GO" id="GO:0003735">
    <property type="term" value="F:structural constituent of ribosome"/>
    <property type="evidence" value="ECO:0007669"/>
    <property type="project" value="InterPro"/>
</dbReference>
<keyword evidence="5" id="KW-0687">Ribonucleoprotein</keyword>
<dbReference type="FunFam" id="3.30.780.10:FF:000009">
    <property type="entry name" value="39S ribosomal protein L49, mitochondrial"/>
    <property type="match status" value="1"/>
</dbReference>
<dbReference type="Pfam" id="PF05046">
    <property type="entry name" value="Img2"/>
    <property type="match status" value="1"/>
</dbReference>
<evidence type="ECO:0000256" key="7">
    <source>
        <dbReference type="ARBA" id="ARBA00035545"/>
    </source>
</evidence>
<evidence type="ECO:0000256" key="2">
    <source>
        <dbReference type="ARBA" id="ARBA00005677"/>
    </source>
</evidence>
<gene>
    <name evidence="8" type="ORF">FBUS_10954</name>
</gene>
<sequence length="202" mass="23587">MIRATVGQFKHFGRWHIEVANYSRCLRRFSVGIHWWPTLENPWAEEAANVDQSKLISDEMRVDYVVSKDDFKWVEKLIPKPLIPPPPPITETPTASGWIAPNPEVSSQFPYFVRRTRNHMLPVYYEEKQRKLAERAHGTRQLTVIKYIDGDMWALAEDLRQLLQPKCEAGLFMCQVDEATRKIRIEGLFLDDVAQFLISRGF</sequence>
<organism evidence="8 9">
    <name type="scientific">Fasciolopsis buskii</name>
    <dbReference type="NCBI Taxonomy" id="27845"/>
    <lineage>
        <taxon>Eukaryota</taxon>
        <taxon>Metazoa</taxon>
        <taxon>Spiralia</taxon>
        <taxon>Lophotrochozoa</taxon>
        <taxon>Platyhelminthes</taxon>
        <taxon>Trematoda</taxon>
        <taxon>Digenea</taxon>
        <taxon>Plagiorchiida</taxon>
        <taxon>Echinostomata</taxon>
        <taxon>Echinostomatoidea</taxon>
        <taxon>Fasciolidae</taxon>
        <taxon>Fasciolopsis</taxon>
    </lineage>
</organism>
<dbReference type="OrthoDB" id="19439at2759"/>
<keyword evidence="3 8" id="KW-0689">Ribosomal protein</keyword>
<evidence type="ECO:0000256" key="5">
    <source>
        <dbReference type="ARBA" id="ARBA00023274"/>
    </source>
</evidence>
<dbReference type="GO" id="GO:0005762">
    <property type="term" value="C:mitochondrial large ribosomal subunit"/>
    <property type="evidence" value="ECO:0007669"/>
    <property type="project" value="TreeGrafter"/>
</dbReference>
<protein>
    <recommendedName>
        <fullName evidence="6">Large ribosomal subunit protein mL49</fullName>
    </recommendedName>
    <alternativeName>
        <fullName evidence="7">39S ribosomal protein L49, mitochondrial</fullName>
    </alternativeName>
</protein>